<dbReference type="OrthoDB" id="9811721at2"/>
<dbReference type="GO" id="GO:0005886">
    <property type="term" value="C:plasma membrane"/>
    <property type="evidence" value="ECO:0007669"/>
    <property type="project" value="UniProtKB-SubCell"/>
</dbReference>
<dbReference type="InterPro" id="IPR037294">
    <property type="entry name" value="ABC_BtuC-like"/>
</dbReference>
<dbReference type="AlphaFoldDB" id="A0A2U1TKE3"/>
<sequence>MAVRYRQCVLLRFWRRHWRIGVTSVKKSPGEIFNVAGDGLKGDGQDARHKKQALPVLLIGVLLAIALGLGAYNLQRQLPMTLWPQGFWRPDTDDIRQLLFHYTLLPRMAIALLVGAGLGLCGVLFQQVLRNPLAEPSTLGIAAGAQLGITVVTLWAVPGGIAVQQIAAMAGALAVGALVFGVAWGKRLSPITLILAGLVLSFYCGAVNQLFALFHHEQLQNLFLWSSGALNQQDWSNVQFVLPRLLVCFCLMLLLLRPLTLLGLDDGVARNLGLGLSLARLSALGVAIFLSAQLVNAVGIIGFIGLFAPLLAKMLGARRLWHRLWLAPLLGALLLSVADQAVIWLTDVWREVPTGAATALLGAPLLLWLLPRLRNNGSPAMMDRAGASANERRRWGWWLLLGSALLIAVTLVALLLGKNAQGWHWSNGELLTELLPWRWPRVLAALAAGMMLAVAGTLIQKLTGNPMGSPEVLGISSGASFGVVVLLFFVPGNAFVWLLPAGSAGAALTLLIMVIVAGRGGFSTQRMLLAGIALSMAFTTVITLLLASGDPRMGNVLTWLSGSTYAVEATDAVRTAAIAVVLLLVVPLCQRWLRILPLGTTTARALGVAVTPVRLLVLLLAAVLTAMSTMLVGPLSFVGLMAPHLARMLGFSRVIPQLGCAALIGGGLMVMADWCGRMVLFPYQIPAGLLATFIGAPYFIYLLRRQVT</sequence>
<feature type="transmembrane region" description="Helical" evidence="8">
    <location>
        <begin position="163"/>
        <end position="184"/>
    </location>
</feature>
<dbReference type="NCBIfam" id="NF007866">
    <property type="entry name" value="PRK10577.1-2"/>
    <property type="match status" value="1"/>
</dbReference>
<feature type="transmembrane region" description="Helical" evidence="8">
    <location>
        <begin position="619"/>
        <end position="642"/>
    </location>
</feature>
<name>A0A2U1TKE3_9GAMM</name>
<evidence type="ECO:0000313" key="9">
    <source>
        <dbReference type="EMBL" id="PWC09870.1"/>
    </source>
</evidence>
<evidence type="ECO:0000256" key="4">
    <source>
        <dbReference type="ARBA" id="ARBA00022475"/>
    </source>
</evidence>
<feature type="transmembrane region" description="Helical" evidence="8">
    <location>
        <begin position="437"/>
        <end position="459"/>
    </location>
</feature>
<dbReference type="PANTHER" id="PTHR30472:SF37">
    <property type="entry name" value="FE(3+) DICITRATE TRANSPORT SYSTEM PERMEASE PROTEIN FECD-RELATED"/>
    <property type="match status" value="1"/>
</dbReference>
<dbReference type="Proteomes" id="UP000245138">
    <property type="component" value="Unassembled WGS sequence"/>
</dbReference>
<evidence type="ECO:0000256" key="1">
    <source>
        <dbReference type="ARBA" id="ARBA00004651"/>
    </source>
</evidence>
<feature type="transmembrane region" description="Helical" evidence="8">
    <location>
        <begin position="137"/>
        <end position="157"/>
    </location>
</feature>
<accession>A0A2U1TKE3</accession>
<comment type="subcellular location">
    <subcellularLocation>
        <location evidence="1">Cell membrane</location>
        <topology evidence="1">Multi-pass membrane protein</topology>
    </subcellularLocation>
</comment>
<feature type="transmembrane region" description="Helical" evidence="8">
    <location>
        <begin position="324"/>
        <end position="346"/>
    </location>
</feature>
<feature type="transmembrane region" description="Helical" evidence="8">
    <location>
        <begin position="654"/>
        <end position="671"/>
    </location>
</feature>
<dbReference type="NCBIfam" id="NF007868">
    <property type="entry name" value="PRK10577.1-5"/>
    <property type="match status" value="1"/>
</dbReference>
<feature type="transmembrane region" description="Helical" evidence="8">
    <location>
        <begin position="268"/>
        <end position="288"/>
    </location>
</feature>
<feature type="transmembrane region" description="Helical" evidence="8">
    <location>
        <begin position="294"/>
        <end position="312"/>
    </location>
</feature>
<feature type="transmembrane region" description="Helical" evidence="8">
    <location>
        <begin position="53"/>
        <end position="74"/>
    </location>
</feature>
<evidence type="ECO:0000256" key="8">
    <source>
        <dbReference type="SAM" id="Phobius"/>
    </source>
</evidence>
<evidence type="ECO:0000256" key="2">
    <source>
        <dbReference type="ARBA" id="ARBA00007935"/>
    </source>
</evidence>
<dbReference type="EMBL" id="QDKJ01000017">
    <property type="protein sequence ID" value="PWC09870.1"/>
    <property type="molecule type" value="Genomic_DNA"/>
</dbReference>
<dbReference type="GO" id="GO:0033214">
    <property type="term" value="P:siderophore-iron import into cell"/>
    <property type="evidence" value="ECO:0007669"/>
    <property type="project" value="TreeGrafter"/>
</dbReference>
<feature type="transmembrane region" description="Helical" evidence="8">
    <location>
        <begin position="235"/>
        <end position="256"/>
    </location>
</feature>
<comment type="caution">
    <text evidence="9">The sequence shown here is derived from an EMBL/GenBank/DDBJ whole genome shotgun (WGS) entry which is preliminary data.</text>
</comment>
<dbReference type="GO" id="GO:0022857">
    <property type="term" value="F:transmembrane transporter activity"/>
    <property type="evidence" value="ECO:0007669"/>
    <property type="project" value="InterPro"/>
</dbReference>
<evidence type="ECO:0000256" key="3">
    <source>
        <dbReference type="ARBA" id="ARBA00022448"/>
    </source>
</evidence>
<feature type="transmembrane region" description="Helical" evidence="8">
    <location>
        <begin position="569"/>
        <end position="588"/>
    </location>
</feature>
<feature type="transmembrane region" description="Helical" evidence="8">
    <location>
        <begin position="528"/>
        <end position="549"/>
    </location>
</feature>
<evidence type="ECO:0000256" key="6">
    <source>
        <dbReference type="ARBA" id="ARBA00022989"/>
    </source>
</evidence>
<evidence type="ECO:0000256" key="5">
    <source>
        <dbReference type="ARBA" id="ARBA00022692"/>
    </source>
</evidence>
<dbReference type="SUPFAM" id="SSF81345">
    <property type="entry name" value="ABC transporter involved in vitamin B12 uptake, BtuC"/>
    <property type="match status" value="2"/>
</dbReference>
<feature type="transmembrane region" description="Helical" evidence="8">
    <location>
        <begin position="104"/>
        <end position="125"/>
    </location>
</feature>
<dbReference type="CDD" id="cd06550">
    <property type="entry name" value="TM_ABC_iron-siderophores_like"/>
    <property type="match status" value="2"/>
</dbReference>
<dbReference type="InterPro" id="IPR000522">
    <property type="entry name" value="ABC_transptr_permease_BtuC"/>
</dbReference>
<feature type="transmembrane region" description="Helical" evidence="8">
    <location>
        <begin position="191"/>
        <end position="215"/>
    </location>
</feature>
<feature type="transmembrane region" description="Helical" evidence="8">
    <location>
        <begin position="495"/>
        <end position="516"/>
    </location>
</feature>
<protein>
    <submittedName>
        <fullName evidence="9">Fe(3+)-hydroxamate ABC transporter permease FhuB</fullName>
    </submittedName>
</protein>
<gene>
    <name evidence="9" type="ORF">B4923_18475</name>
</gene>
<organism evidence="9 10">
    <name type="scientific">Brenneria roseae subsp. americana</name>
    <dbReference type="NCBI Taxonomy" id="1508507"/>
    <lineage>
        <taxon>Bacteria</taxon>
        <taxon>Pseudomonadati</taxon>
        <taxon>Pseudomonadota</taxon>
        <taxon>Gammaproteobacteria</taxon>
        <taxon>Enterobacterales</taxon>
        <taxon>Pectobacteriaceae</taxon>
        <taxon>Brenneria</taxon>
    </lineage>
</organism>
<comment type="similarity">
    <text evidence="2">Belongs to the binding-protein-dependent transport system permease family. FecCD subfamily.</text>
</comment>
<proteinExistence type="inferred from homology"/>
<keyword evidence="5 8" id="KW-0812">Transmembrane</keyword>
<feature type="transmembrane region" description="Helical" evidence="8">
    <location>
        <begin position="352"/>
        <end position="374"/>
    </location>
</feature>
<dbReference type="Pfam" id="PF01032">
    <property type="entry name" value="FecCD"/>
    <property type="match status" value="2"/>
</dbReference>
<evidence type="ECO:0000313" key="10">
    <source>
        <dbReference type="Proteomes" id="UP000245138"/>
    </source>
</evidence>
<dbReference type="Gene3D" id="1.10.3470.10">
    <property type="entry name" value="ABC transporter involved in vitamin B12 uptake, BtuC"/>
    <property type="match status" value="2"/>
</dbReference>
<feature type="transmembrane region" description="Helical" evidence="8">
    <location>
        <begin position="471"/>
        <end position="489"/>
    </location>
</feature>
<keyword evidence="10" id="KW-1185">Reference proteome</keyword>
<keyword evidence="4" id="KW-1003">Cell membrane</keyword>
<reference evidence="9 10" key="1">
    <citation type="submission" date="2018-04" db="EMBL/GenBank/DDBJ databases">
        <title>Brenneria corticis sp.nov.</title>
        <authorList>
            <person name="Li Y."/>
        </authorList>
    </citation>
    <scope>NUCLEOTIDE SEQUENCE [LARGE SCALE GENOMIC DNA]</scope>
    <source>
        <strain evidence="9 10">LMG 27715</strain>
    </source>
</reference>
<dbReference type="PANTHER" id="PTHR30472">
    <property type="entry name" value="FERRIC ENTEROBACTIN TRANSPORT SYSTEM PERMEASE PROTEIN"/>
    <property type="match status" value="1"/>
</dbReference>
<keyword evidence="6 8" id="KW-1133">Transmembrane helix</keyword>
<feature type="transmembrane region" description="Helical" evidence="8">
    <location>
        <begin position="395"/>
        <end position="417"/>
    </location>
</feature>
<evidence type="ECO:0000256" key="7">
    <source>
        <dbReference type="ARBA" id="ARBA00023136"/>
    </source>
</evidence>
<feature type="transmembrane region" description="Helical" evidence="8">
    <location>
        <begin position="683"/>
        <end position="703"/>
    </location>
</feature>
<keyword evidence="3" id="KW-0813">Transport</keyword>
<keyword evidence="7 8" id="KW-0472">Membrane</keyword>